<feature type="chain" id="PRO_5018092156" evidence="2">
    <location>
        <begin position="22"/>
        <end position="165"/>
    </location>
</feature>
<feature type="region of interest" description="Disordered" evidence="1">
    <location>
        <begin position="35"/>
        <end position="56"/>
    </location>
</feature>
<feature type="region of interest" description="Disordered" evidence="1">
    <location>
        <begin position="82"/>
        <end position="107"/>
    </location>
</feature>
<dbReference type="Proteomes" id="UP000271889">
    <property type="component" value="Unassembled WGS sequence"/>
</dbReference>
<evidence type="ECO:0000256" key="2">
    <source>
        <dbReference type="SAM" id="SignalP"/>
    </source>
</evidence>
<keyword evidence="4" id="KW-1185">Reference proteome</keyword>
<gene>
    <name evidence="3" type="ORF">CGOC_LOCUS12774</name>
</gene>
<dbReference type="EMBL" id="UYRV01125644">
    <property type="protein sequence ID" value="VDN34895.1"/>
    <property type="molecule type" value="Genomic_DNA"/>
</dbReference>
<evidence type="ECO:0000313" key="3">
    <source>
        <dbReference type="EMBL" id="VDN34895.1"/>
    </source>
</evidence>
<reference evidence="3 4" key="1">
    <citation type="submission" date="2018-11" db="EMBL/GenBank/DDBJ databases">
        <authorList>
            <consortium name="Pathogen Informatics"/>
        </authorList>
    </citation>
    <scope>NUCLEOTIDE SEQUENCE [LARGE SCALE GENOMIC DNA]</scope>
</reference>
<evidence type="ECO:0000313" key="4">
    <source>
        <dbReference type="Proteomes" id="UP000271889"/>
    </source>
</evidence>
<evidence type="ECO:0000256" key="1">
    <source>
        <dbReference type="SAM" id="MobiDB-lite"/>
    </source>
</evidence>
<dbReference type="OrthoDB" id="5873288at2759"/>
<organism evidence="3 4">
    <name type="scientific">Cylicostephanus goldi</name>
    <name type="common">Nematode worm</name>
    <dbReference type="NCBI Taxonomy" id="71465"/>
    <lineage>
        <taxon>Eukaryota</taxon>
        <taxon>Metazoa</taxon>
        <taxon>Ecdysozoa</taxon>
        <taxon>Nematoda</taxon>
        <taxon>Chromadorea</taxon>
        <taxon>Rhabditida</taxon>
        <taxon>Rhabditina</taxon>
        <taxon>Rhabditomorpha</taxon>
        <taxon>Strongyloidea</taxon>
        <taxon>Strongylidae</taxon>
        <taxon>Cylicostephanus</taxon>
    </lineage>
</organism>
<sequence length="165" mass="18692">MFPYVHLLLLLLCFHGDGKQASENPFKLQLKAWMGGSPADAPSTQPSLAKKKSGMSLKVRVSNQERRVSYIEKDKSLEEISPKMEPEQREYEVVQLRPPEKGEVTHYDPDLKSEAAADDVEEMISAEILDDTGRIGPMFEVRDTMIFRPPPPLPTKNILHARFDT</sequence>
<dbReference type="AlphaFoldDB" id="A0A3P7MYB0"/>
<proteinExistence type="predicted"/>
<accession>A0A3P7MYB0</accession>
<protein>
    <submittedName>
        <fullName evidence="3">Uncharacterized protein</fullName>
    </submittedName>
</protein>
<feature type="non-terminal residue" evidence="3">
    <location>
        <position position="165"/>
    </location>
</feature>
<feature type="signal peptide" evidence="2">
    <location>
        <begin position="1"/>
        <end position="21"/>
    </location>
</feature>
<name>A0A3P7MYB0_CYLGO</name>
<keyword evidence="2" id="KW-0732">Signal</keyword>